<protein>
    <recommendedName>
        <fullName evidence="3">Transposase</fullName>
    </recommendedName>
</protein>
<reference evidence="1 2" key="1">
    <citation type="submission" date="2015-01" db="EMBL/GenBank/DDBJ databases">
        <title>Draft genome of the acidophilic iron oxidizer Acidithrix ferrooxidans strain Py-F3.</title>
        <authorList>
            <person name="Poehlein A."/>
            <person name="Eisen S."/>
            <person name="Schloemann M."/>
            <person name="Johnson B.D."/>
            <person name="Daniel R."/>
            <person name="Muehling M."/>
        </authorList>
    </citation>
    <scope>NUCLEOTIDE SEQUENCE [LARGE SCALE GENOMIC DNA]</scope>
    <source>
        <strain evidence="1 2">Py-F3</strain>
    </source>
</reference>
<dbReference type="STRING" id="1280514.AXFE_33330"/>
<evidence type="ECO:0000313" key="1">
    <source>
        <dbReference type="EMBL" id="KJF15813.1"/>
    </source>
</evidence>
<dbReference type="Proteomes" id="UP000032360">
    <property type="component" value="Unassembled WGS sequence"/>
</dbReference>
<sequence>MHSSCPPTCSSQWPVTRFTRDFEHLVAGSTAKMDKTTVTKLTRIAQKTVGTICERVVAKEIDPKRLDKLSIIGVDEIAYRKHHKYITQVI</sequence>
<proteinExistence type="predicted"/>
<dbReference type="OrthoDB" id="3238779at2"/>
<dbReference type="AlphaFoldDB" id="A0A0D8HCZ5"/>
<accession>A0A0D8HCZ5</accession>
<gene>
    <name evidence="1" type="ORF">AXFE_33330</name>
</gene>
<dbReference type="EMBL" id="JXYS01000118">
    <property type="protein sequence ID" value="KJF15813.1"/>
    <property type="molecule type" value="Genomic_DNA"/>
</dbReference>
<name>A0A0D8HCZ5_9ACTN</name>
<comment type="caution">
    <text evidence="1">The sequence shown here is derived from an EMBL/GenBank/DDBJ whole genome shotgun (WGS) entry which is preliminary data.</text>
</comment>
<dbReference type="RefSeq" id="WP_052606981.1">
    <property type="nucleotide sequence ID" value="NZ_JXYS01000118.1"/>
</dbReference>
<evidence type="ECO:0008006" key="3">
    <source>
        <dbReference type="Google" id="ProtNLM"/>
    </source>
</evidence>
<keyword evidence="2" id="KW-1185">Reference proteome</keyword>
<organism evidence="1 2">
    <name type="scientific">Acidithrix ferrooxidans</name>
    <dbReference type="NCBI Taxonomy" id="1280514"/>
    <lineage>
        <taxon>Bacteria</taxon>
        <taxon>Bacillati</taxon>
        <taxon>Actinomycetota</taxon>
        <taxon>Acidimicrobiia</taxon>
        <taxon>Acidimicrobiales</taxon>
        <taxon>Acidimicrobiaceae</taxon>
        <taxon>Acidithrix</taxon>
    </lineage>
</organism>
<evidence type="ECO:0000313" key="2">
    <source>
        <dbReference type="Proteomes" id="UP000032360"/>
    </source>
</evidence>